<keyword evidence="6" id="KW-1185">Reference proteome</keyword>
<evidence type="ECO:0000256" key="1">
    <source>
        <dbReference type="ARBA" id="ARBA00022729"/>
    </source>
</evidence>
<organism evidence="5 6">
    <name type="scientific">Schizopora paradoxa</name>
    <dbReference type="NCBI Taxonomy" id="27342"/>
    <lineage>
        <taxon>Eukaryota</taxon>
        <taxon>Fungi</taxon>
        <taxon>Dikarya</taxon>
        <taxon>Basidiomycota</taxon>
        <taxon>Agaricomycotina</taxon>
        <taxon>Agaricomycetes</taxon>
        <taxon>Hymenochaetales</taxon>
        <taxon>Schizoporaceae</taxon>
        <taxon>Schizopora</taxon>
    </lineage>
</organism>
<gene>
    <name evidence="5" type="ORF">SCHPADRAFT_915583</name>
</gene>
<accession>A0A0H2RL89</accession>
<evidence type="ECO:0000313" key="6">
    <source>
        <dbReference type="Proteomes" id="UP000053477"/>
    </source>
</evidence>
<feature type="region of interest" description="Disordered" evidence="2">
    <location>
        <begin position="118"/>
        <end position="153"/>
    </location>
</feature>
<protein>
    <recommendedName>
        <fullName evidence="4">Yeast cell wall synthesis Kre9/Knh1-like N-terminal domain-containing protein</fullName>
    </recommendedName>
</protein>
<dbReference type="InterPro" id="IPR018466">
    <property type="entry name" value="Kre9/Knh1-like_N"/>
</dbReference>
<feature type="compositionally biased region" description="Low complexity" evidence="2">
    <location>
        <begin position="122"/>
        <end position="153"/>
    </location>
</feature>
<name>A0A0H2RL89_9AGAM</name>
<dbReference type="AlphaFoldDB" id="A0A0H2RL89"/>
<dbReference type="OrthoDB" id="5420143at2759"/>
<evidence type="ECO:0000256" key="2">
    <source>
        <dbReference type="SAM" id="MobiDB-lite"/>
    </source>
</evidence>
<dbReference type="InParanoid" id="A0A0H2RL89"/>
<dbReference type="PANTHER" id="PTHR35185">
    <property type="entry name" value="SERINE/THREONINE-RICH PROTEIN ADG2-RELATED"/>
    <property type="match status" value="1"/>
</dbReference>
<dbReference type="PANTHER" id="PTHR35185:SF1">
    <property type="entry name" value="UPF0619 GPI-ANCHORED MEMBRANE PROTEIN C1322.10"/>
    <property type="match status" value="1"/>
</dbReference>
<evidence type="ECO:0000259" key="4">
    <source>
        <dbReference type="Pfam" id="PF10342"/>
    </source>
</evidence>
<sequence>MIFAKTVLASLALATSALGITITSPSPSQFWVQNTSNVISWSFNNGDPNPIDITVSNPNSSALQGNFSIAQFVRLDNGSFTVTNVTLKVASGYVINFVNSSNENQIFASSQAFDVDAPGTPPATSSAASSSSTATSPANSSASGTGTGANGSATSSSAAGHAVAFDFPVYPVLASAGMALVGALVAL</sequence>
<dbReference type="Pfam" id="PF10342">
    <property type="entry name" value="Kre9_KNH"/>
    <property type="match status" value="1"/>
</dbReference>
<keyword evidence="1 3" id="KW-0732">Signal</keyword>
<evidence type="ECO:0000313" key="5">
    <source>
        <dbReference type="EMBL" id="KLO12629.1"/>
    </source>
</evidence>
<proteinExistence type="predicted"/>
<dbReference type="EMBL" id="KQ085974">
    <property type="protein sequence ID" value="KLO12629.1"/>
    <property type="molecule type" value="Genomic_DNA"/>
</dbReference>
<feature type="domain" description="Yeast cell wall synthesis Kre9/Knh1-like N-terminal" evidence="4">
    <location>
        <begin position="24"/>
        <end position="115"/>
    </location>
</feature>
<dbReference type="InterPro" id="IPR052479">
    <property type="entry name" value="GPI-anchor_Adhesion_Reg"/>
</dbReference>
<dbReference type="Proteomes" id="UP000053477">
    <property type="component" value="Unassembled WGS sequence"/>
</dbReference>
<evidence type="ECO:0000256" key="3">
    <source>
        <dbReference type="SAM" id="SignalP"/>
    </source>
</evidence>
<feature type="chain" id="PRO_5005201583" description="Yeast cell wall synthesis Kre9/Knh1-like N-terminal domain-containing protein" evidence="3">
    <location>
        <begin position="20"/>
        <end position="187"/>
    </location>
</feature>
<reference evidence="5 6" key="1">
    <citation type="submission" date="2015-04" db="EMBL/GenBank/DDBJ databases">
        <title>Complete genome sequence of Schizopora paradoxa KUC8140, a cosmopolitan wood degrader in East Asia.</title>
        <authorList>
            <consortium name="DOE Joint Genome Institute"/>
            <person name="Min B."/>
            <person name="Park H."/>
            <person name="Jang Y."/>
            <person name="Kim J.-J."/>
            <person name="Kim K.H."/>
            <person name="Pangilinan J."/>
            <person name="Lipzen A."/>
            <person name="Riley R."/>
            <person name="Grigoriev I.V."/>
            <person name="Spatafora J.W."/>
            <person name="Choi I.-G."/>
        </authorList>
    </citation>
    <scope>NUCLEOTIDE SEQUENCE [LARGE SCALE GENOMIC DNA]</scope>
    <source>
        <strain evidence="5 6">KUC8140</strain>
    </source>
</reference>
<dbReference type="STRING" id="27342.A0A0H2RL89"/>
<feature type="signal peptide" evidence="3">
    <location>
        <begin position="1"/>
        <end position="19"/>
    </location>
</feature>